<evidence type="ECO:0000256" key="3">
    <source>
        <dbReference type="ARBA" id="ARBA00022989"/>
    </source>
</evidence>
<dbReference type="GO" id="GO:0005886">
    <property type="term" value="C:plasma membrane"/>
    <property type="evidence" value="ECO:0007669"/>
    <property type="project" value="InterPro"/>
</dbReference>
<evidence type="ECO:0000313" key="7">
    <source>
        <dbReference type="EMBL" id="SHG86920.1"/>
    </source>
</evidence>
<protein>
    <submittedName>
        <fullName evidence="7">Uncharacterized integral membrane protein</fullName>
    </submittedName>
</protein>
<proteinExistence type="predicted"/>
<dbReference type="Proteomes" id="UP000184226">
    <property type="component" value="Unassembled WGS sequence"/>
</dbReference>
<gene>
    <name evidence="7" type="ORF">SAMN04488135_101470</name>
</gene>
<keyword evidence="4 5" id="KW-0472">Membrane</keyword>
<evidence type="ECO:0000256" key="1">
    <source>
        <dbReference type="ARBA" id="ARBA00022475"/>
    </source>
</evidence>
<keyword evidence="8" id="KW-1185">Reference proteome</keyword>
<dbReference type="Pfam" id="PF06305">
    <property type="entry name" value="LapA_dom"/>
    <property type="match status" value="1"/>
</dbReference>
<dbReference type="AlphaFoldDB" id="A0A1M5NBL4"/>
<evidence type="ECO:0000313" key="8">
    <source>
        <dbReference type="Proteomes" id="UP000184226"/>
    </source>
</evidence>
<evidence type="ECO:0000256" key="4">
    <source>
        <dbReference type="ARBA" id="ARBA00023136"/>
    </source>
</evidence>
<accession>A0A1M5NBL4</accession>
<dbReference type="EMBL" id="FQXE01000001">
    <property type="protein sequence ID" value="SHG86920.1"/>
    <property type="molecule type" value="Genomic_DNA"/>
</dbReference>
<evidence type="ECO:0000259" key="6">
    <source>
        <dbReference type="Pfam" id="PF06305"/>
    </source>
</evidence>
<dbReference type="STRING" id="658167.SAMN04488135_101470"/>
<dbReference type="OrthoDB" id="8687514at2"/>
<evidence type="ECO:0000256" key="5">
    <source>
        <dbReference type="SAM" id="Phobius"/>
    </source>
</evidence>
<dbReference type="InterPro" id="IPR010445">
    <property type="entry name" value="LapA_dom"/>
</dbReference>
<dbReference type="RefSeq" id="WP_073101450.1">
    <property type="nucleotide sequence ID" value="NZ_FQXE01000001.1"/>
</dbReference>
<keyword evidence="3 5" id="KW-1133">Transmembrane helix</keyword>
<keyword evidence="2 5" id="KW-0812">Transmembrane</keyword>
<feature type="domain" description="Lipopolysaccharide assembly protein A" evidence="6">
    <location>
        <begin position="22"/>
        <end position="86"/>
    </location>
</feature>
<name>A0A1M5NBL4_9BURK</name>
<feature type="transmembrane region" description="Helical" evidence="5">
    <location>
        <begin position="36"/>
        <end position="61"/>
    </location>
</feature>
<reference evidence="7 8" key="1">
    <citation type="submission" date="2016-11" db="EMBL/GenBank/DDBJ databases">
        <authorList>
            <person name="Jaros S."/>
            <person name="Januszkiewicz K."/>
            <person name="Wedrychowicz H."/>
        </authorList>
    </citation>
    <scope>NUCLEOTIDE SEQUENCE [LARGE SCALE GENOMIC DNA]</scope>
    <source>
        <strain evidence="7 8">CGMCC 1.10190</strain>
    </source>
</reference>
<organism evidence="7 8">
    <name type="scientific">Pollutimonas bauzanensis</name>
    <dbReference type="NCBI Taxonomy" id="658167"/>
    <lineage>
        <taxon>Bacteria</taxon>
        <taxon>Pseudomonadati</taxon>
        <taxon>Pseudomonadota</taxon>
        <taxon>Betaproteobacteria</taxon>
        <taxon>Burkholderiales</taxon>
        <taxon>Alcaligenaceae</taxon>
        <taxon>Pollutimonas</taxon>
    </lineage>
</organism>
<sequence>MRYLVWILRLLVFIVVLMFALKNTGPVDVNFFADHVITGVPLIVVMLAVFVLGVVFGLLIAAPSIMRRRREASKLRRDVARLEDQLRHPNVPGEALAPETVAPLAPL</sequence>
<evidence type="ECO:0000256" key="2">
    <source>
        <dbReference type="ARBA" id="ARBA00022692"/>
    </source>
</evidence>
<keyword evidence="1" id="KW-1003">Cell membrane</keyword>